<dbReference type="Pfam" id="PF08242">
    <property type="entry name" value="Methyltransf_12"/>
    <property type="match status" value="1"/>
</dbReference>
<dbReference type="InterPro" id="IPR029063">
    <property type="entry name" value="SAM-dependent_MTases_sf"/>
</dbReference>
<keyword evidence="3" id="KW-1185">Reference proteome</keyword>
<keyword evidence="2" id="KW-0808">Transferase</keyword>
<keyword evidence="2" id="KW-0489">Methyltransferase</keyword>
<proteinExistence type="predicted"/>
<dbReference type="EMBL" id="JAJEQF010000013">
    <property type="protein sequence ID" value="MCC2167409.1"/>
    <property type="molecule type" value="Genomic_DNA"/>
</dbReference>
<sequence length="707" mass="80665">MQTGRTEKIGNVVLDYSHYPEQDFYCDGASEDALLELVKTIPPREYPQEIYKAASWEVLYHLSDLRENIVGWLPVDKSMKVLEIGSGCGAITGSLAQKAGSVTCVDLSKKRSLINAYRHQDCDNVTIHVGNFSDIEPDLPTDYDFVCLIGVFEYGQSYIGGKTPFHDFYRIIKKHVKADGHIVIAIENKLGLKYWAGCREDHVGTFFSGLEDYPQGGAARTFSRSGLEKILKECGETEYHFYYPYPDYKFMTTLYSDRYLPKVGELSNNLRNFDRDRMLLFDEKKVFDMLIREGLFGQYSNSFLVMTGPMTDIVYSRFSNDRAEHLSIRTDILEKDGKHTVRKYPATSAAAAHIEALAENECVFTERFKGSTLSVNRLELKRNPDGLPFAEIEYLENSRTLEELLDECLQNNDEAGFDKLFDRYCKIAAWKAEGTKQDYDLTFPNICVQGDIWTMIDYEWTTDKLTPQQIISRALNCYGQEDPVRMEHPIVKKHLEALGIGKEQMRELSEKELAFQHFVLQEKDGRSRTALGQLRHLIGNRAVPYQEFFARADRKKVQVFEDFGAGYTPEHSYYQYDAYEADDLINARIICKAGTKAIRLDPAELPCLVQIHGIEWRGKALTRAQLDQCLTTNGQVLADTPSHVPTVLFETGDPNISVRLDCLDNEATDGEALIIRAQIAWLSAEMLQDIQARLAAAARRKGFWFQR</sequence>
<feature type="domain" description="Methyltransferase type 12" evidence="1">
    <location>
        <begin position="82"/>
        <end position="182"/>
    </location>
</feature>
<dbReference type="RefSeq" id="WP_308728102.1">
    <property type="nucleotide sequence ID" value="NZ_JAJEQF010000013.1"/>
</dbReference>
<evidence type="ECO:0000313" key="3">
    <source>
        <dbReference type="Proteomes" id="UP001199355"/>
    </source>
</evidence>
<dbReference type="CDD" id="cd02440">
    <property type="entry name" value="AdoMet_MTases"/>
    <property type="match status" value="1"/>
</dbReference>
<dbReference type="SUPFAM" id="SSF53335">
    <property type="entry name" value="S-adenosyl-L-methionine-dependent methyltransferases"/>
    <property type="match status" value="1"/>
</dbReference>
<dbReference type="Proteomes" id="UP001199355">
    <property type="component" value="Unassembled WGS sequence"/>
</dbReference>
<dbReference type="AlphaFoldDB" id="A0AAE3AWY2"/>
<evidence type="ECO:0000313" key="2">
    <source>
        <dbReference type="EMBL" id="MCC2167409.1"/>
    </source>
</evidence>
<name>A0AAE3AWY2_9FIRM</name>
<dbReference type="GO" id="GO:0032259">
    <property type="term" value="P:methylation"/>
    <property type="evidence" value="ECO:0007669"/>
    <property type="project" value="UniProtKB-KW"/>
</dbReference>
<dbReference type="GO" id="GO:0008168">
    <property type="term" value="F:methyltransferase activity"/>
    <property type="evidence" value="ECO:0007669"/>
    <property type="project" value="UniProtKB-KW"/>
</dbReference>
<dbReference type="Gene3D" id="3.40.50.150">
    <property type="entry name" value="Vaccinia Virus protein VP39"/>
    <property type="match status" value="1"/>
</dbReference>
<gene>
    <name evidence="2" type="ORF">LKD45_06815</name>
</gene>
<dbReference type="InterPro" id="IPR013217">
    <property type="entry name" value="Methyltransf_12"/>
</dbReference>
<protein>
    <submittedName>
        <fullName evidence="2">Class I SAM-dependent methyltransferase</fullName>
    </submittedName>
</protein>
<organism evidence="2 3">
    <name type="scientific">Gallintestinimicrobium propionicum</name>
    <dbReference type="NCBI Taxonomy" id="2981770"/>
    <lineage>
        <taxon>Bacteria</taxon>
        <taxon>Bacillati</taxon>
        <taxon>Bacillota</taxon>
        <taxon>Clostridia</taxon>
        <taxon>Lachnospirales</taxon>
        <taxon>Lachnospiraceae</taxon>
        <taxon>Gallintestinimicrobium</taxon>
    </lineage>
</organism>
<comment type="caution">
    <text evidence="2">The sequence shown here is derived from an EMBL/GenBank/DDBJ whole genome shotgun (WGS) entry which is preliminary data.</text>
</comment>
<accession>A0AAE3AWY2</accession>
<evidence type="ECO:0000259" key="1">
    <source>
        <dbReference type="Pfam" id="PF08242"/>
    </source>
</evidence>
<reference evidence="2 3" key="1">
    <citation type="submission" date="2021-10" db="EMBL/GenBank/DDBJ databases">
        <title>Anaerobic single-cell dispensing facilitates the cultivation of human gut bacteria.</title>
        <authorList>
            <person name="Afrizal A."/>
        </authorList>
    </citation>
    <scope>NUCLEOTIDE SEQUENCE [LARGE SCALE GENOMIC DNA]</scope>
    <source>
        <strain evidence="2 3">CLA-AA-H244</strain>
    </source>
</reference>